<reference evidence="1 2" key="1">
    <citation type="journal article" date="2016" name="Front. Microbiol.">
        <title>Single-Cell (Meta-)Genomics of a Dimorphic Candidatus Thiomargarita nelsonii Reveals Genomic Plasticity.</title>
        <authorList>
            <person name="Flood B.E."/>
            <person name="Fliss P."/>
            <person name="Jones D.S."/>
            <person name="Dick G.J."/>
            <person name="Jain S."/>
            <person name="Kaster A.K."/>
            <person name="Winkel M."/>
            <person name="Mussmann M."/>
            <person name="Bailey J."/>
        </authorList>
    </citation>
    <scope>NUCLEOTIDE SEQUENCE [LARGE SCALE GENOMIC DNA]</scope>
    <source>
        <strain evidence="1">Hydrate Ridge</strain>
    </source>
</reference>
<gene>
    <name evidence="1" type="ORF">PN36_26990</name>
</gene>
<evidence type="ECO:0000313" key="1">
    <source>
        <dbReference type="EMBL" id="TGO02315.1"/>
    </source>
</evidence>
<proteinExistence type="predicted"/>
<comment type="caution">
    <text evidence="1">The sequence shown here is derived from an EMBL/GenBank/DDBJ whole genome shotgun (WGS) entry which is preliminary data.</text>
</comment>
<keyword evidence="2" id="KW-1185">Reference proteome</keyword>
<organism evidence="1 2">
    <name type="scientific">Candidatus Thiomargarita nelsonii</name>
    <dbReference type="NCBI Taxonomy" id="1003181"/>
    <lineage>
        <taxon>Bacteria</taxon>
        <taxon>Pseudomonadati</taxon>
        <taxon>Pseudomonadota</taxon>
        <taxon>Gammaproteobacteria</taxon>
        <taxon>Thiotrichales</taxon>
        <taxon>Thiotrichaceae</taxon>
        <taxon>Thiomargarita</taxon>
    </lineage>
</organism>
<evidence type="ECO:0000313" key="2">
    <source>
        <dbReference type="Proteomes" id="UP000030428"/>
    </source>
</evidence>
<dbReference type="EMBL" id="JSZA02000163">
    <property type="protein sequence ID" value="TGO02315.1"/>
    <property type="molecule type" value="Genomic_DNA"/>
</dbReference>
<name>A0A4E0QSS5_9GAMM</name>
<protein>
    <submittedName>
        <fullName evidence="1">Uncharacterized protein</fullName>
    </submittedName>
</protein>
<dbReference type="Proteomes" id="UP000030428">
    <property type="component" value="Unassembled WGS sequence"/>
</dbReference>
<accession>A0A4E0QSS5</accession>
<dbReference type="AlphaFoldDB" id="A0A4E0QSS5"/>
<sequence>MALGWVNATFVKVFRSPNFSLGEPTPKINLGLLIPRLRAFILNEGGIDWVGWGFVSYVSRDCELRAIGLVLSRWLLVSSNRASAD</sequence>